<evidence type="ECO:0000313" key="2">
    <source>
        <dbReference type="EMBL" id="MPC38504.1"/>
    </source>
</evidence>
<organism evidence="2 3">
    <name type="scientific">Portunus trituberculatus</name>
    <name type="common">Swimming crab</name>
    <name type="synonym">Neptunus trituberculatus</name>
    <dbReference type="NCBI Taxonomy" id="210409"/>
    <lineage>
        <taxon>Eukaryota</taxon>
        <taxon>Metazoa</taxon>
        <taxon>Ecdysozoa</taxon>
        <taxon>Arthropoda</taxon>
        <taxon>Crustacea</taxon>
        <taxon>Multicrustacea</taxon>
        <taxon>Malacostraca</taxon>
        <taxon>Eumalacostraca</taxon>
        <taxon>Eucarida</taxon>
        <taxon>Decapoda</taxon>
        <taxon>Pleocyemata</taxon>
        <taxon>Brachyura</taxon>
        <taxon>Eubrachyura</taxon>
        <taxon>Portunoidea</taxon>
        <taxon>Portunidae</taxon>
        <taxon>Portuninae</taxon>
        <taxon>Portunus</taxon>
    </lineage>
</organism>
<feature type="region of interest" description="Disordered" evidence="1">
    <location>
        <begin position="143"/>
        <end position="164"/>
    </location>
</feature>
<evidence type="ECO:0000256" key="1">
    <source>
        <dbReference type="SAM" id="MobiDB-lite"/>
    </source>
</evidence>
<reference evidence="2 3" key="1">
    <citation type="submission" date="2019-05" db="EMBL/GenBank/DDBJ databases">
        <title>Another draft genome of Portunus trituberculatus and its Hox gene families provides insights of decapod evolution.</title>
        <authorList>
            <person name="Jeong J.-H."/>
            <person name="Song I."/>
            <person name="Kim S."/>
            <person name="Choi T."/>
            <person name="Kim D."/>
            <person name="Ryu S."/>
            <person name="Kim W."/>
        </authorList>
    </citation>
    <scope>NUCLEOTIDE SEQUENCE [LARGE SCALE GENOMIC DNA]</scope>
    <source>
        <tissue evidence="2">Muscle</tissue>
    </source>
</reference>
<keyword evidence="3" id="KW-1185">Reference proteome</keyword>
<sequence length="164" mass="19115">MGCDRSFGLIEKRLKRHGNVVLPRDYCSVMKSAASTFMVNEMDQSKFLNLDLLKTMYKEGYVLLQHYDKNNFTNATRVRLMPGRDPYSPNNFNLSTIQLAPKYDRPLRLDQEKVADIMSLYPLLSAAEQNFYENIFQNQEDNQIDASNDDGDHVDNYTLDYHKE</sequence>
<protein>
    <submittedName>
        <fullName evidence="2">Uncharacterized protein</fullName>
    </submittedName>
</protein>
<name>A0A5B7F1N2_PORTR</name>
<proteinExistence type="predicted"/>
<gene>
    <name evidence="2" type="ORF">E2C01_032011</name>
</gene>
<feature type="compositionally biased region" description="Basic and acidic residues" evidence="1">
    <location>
        <begin position="150"/>
        <end position="164"/>
    </location>
</feature>
<evidence type="ECO:0000313" key="3">
    <source>
        <dbReference type="Proteomes" id="UP000324222"/>
    </source>
</evidence>
<dbReference type="Proteomes" id="UP000324222">
    <property type="component" value="Unassembled WGS sequence"/>
</dbReference>
<comment type="caution">
    <text evidence="2">The sequence shown here is derived from an EMBL/GenBank/DDBJ whole genome shotgun (WGS) entry which is preliminary data.</text>
</comment>
<accession>A0A5B7F1N2</accession>
<dbReference type="EMBL" id="VSRR010004083">
    <property type="protein sequence ID" value="MPC38504.1"/>
    <property type="molecule type" value="Genomic_DNA"/>
</dbReference>
<dbReference type="AlphaFoldDB" id="A0A5B7F1N2"/>